<keyword evidence="2" id="KW-1185">Reference proteome</keyword>
<evidence type="ECO:0000313" key="1">
    <source>
        <dbReference type="EMBL" id="CRZ13873.1"/>
    </source>
</evidence>
<dbReference type="EMBL" id="CWKH01000001">
    <property type="protein sequence ID" value="CRZ13873.1"/>
    <property type="molecule type" value="Genomic_DNA"/>
</dbReference>
<reference evidence="2" key="1">
    <citation type="submission" date="2015-07" db="EMBL/GenBank/DDBJ databases">
        <authorList>
            <person name="Urmite Genomes"/>
        </authorList>
    </citation>
    <scope>NUCLEOTIDE SEQUENCE [LARGE SCALE GENOMIC DNA]</scope>
    <source>
        <strain evidence="2">type strain: ATCC 49404</strain>
    </source>
</reference>
<evidence type="ECO:0000313" key="2">
    <source>
        <dbReference type="Proteomes" id="UP000199147"/>
    </source>
</evidence>
<proteinExistence type="predicted"/>
<dbReference type="Proteomes" id="UP000199147">
    <property type="component" value="Unassembled WGS sequence"/>
</dbReference>
<name>A0A0H5RIR0_9MYCO</name>
<organism evidence="1 2">
    <name type="scientific">Mycolicibacterium neworleansense</name>
    <dbReference type="NCBI Taxonomy" id="146018"/>
    <lineage>
        <taxon>Bacteria</taxon>
        <taxon>Bacillati</taxon>
        <taxon>Actinomycetota</taxon>
        <taxon>Actinomycetes</taxon>
        <taxon>Mycobacteriales</taxon>
        <taxon>Mycobacteriaceae</taxon>
        <taxon>Mycolicibacterium</taxon>
    </lineage>
</organism>
<accession>A0A0H5RIR0</accession>
<sequence length="73" mass="7574" precursor="true">MPAITRAAPVIPAAVTGSPATVTPMMAAHNGSVPTSRLTRAGLVVVSARNWTRNANTVQANARYPMTIQSDVS</sequence>
<protein>
    <submittedName>
        <fullName evidence="1">Uncharacterized protein</fullName>
    </submittedName>
</protein>
<dbReference type="AlphaFoldDB" id="A0A0H5RIR0"/>
<gene>
    <name evidence="1" type="ORF">BN2156_00716</name>
</gene>